<accession>A0A062XZ34</accession>
<sequence>MLKPFVGLFRWKAQRDFALGLRVPFFFARPRRDFTKTAGKILKVVQAHVHFFPSTSAAVEVTNAN</sequence>
<dbReference type="AlphaFoldDB" id="A0A062XZ34"/>
<dbReference type="EMBL" id="JMFG01000023">
    <property type="protein sequence ID" value="KDA53366.1"/>
    <property type="molecule type" value="Genomic_DNA"/>
</dbReference>
<name>A0A062XZ34_9BACT</name>
<keyword evidence="2" id="KW-1185">Reference proteome</keyword>
<proteinExistence type="predicted"/>
<evidence type="ECO:0000313" key="2">
    <source>
        <dbReference type="Proteomes" id="UP000027284"/>
    </source>
</evidence>
<dbReference type="Proteomes" id="UP000027284">
    <property type="component" value="Unassembled WGS sequence"/>
</dbReference>
<organism evidence="1 2">
    <name type="scientific">Thermoanaerobaculum aquaticum</name>
    <dbReference type="NCBI Taxonomy" id="1312852"/>
    <lineage>
        <taxon>Bacteria</taxon>
        <taxon>Pseudomonadati</taxon>
        <taxon>Acidobacteriota</taxon>
        <taxon>Thermoanaerobaculia</taxon>
        <taxon>Thermoanaerobaculales</taxon>
        <taxon>Thermoanaerobaculaceae</taxon>
        <taxon>Thermoanaerobaculum</taxon>
    </lineage>
</organism>
<protein>
    <submittedName>
        <fullName evidence="1">Uncharacterized protein</fullName>
    </submittedName>
</protein>
<evidence type="ECO:0000313" key="1">
    <source>
        <dbReference type="EMBL" id="KDA53366.1"/>
    </source>
</evidence>
<reference evidence="1 2" key="1">
    <citation type="submission" date="2014-04" db="EMBL/GenBank/DDBJ databases">
        <title>The Genome Sequence of Thermoanaerobaculum aquaticum MP-01, The First Cultivated Group 23 Acidobacterium.</title>
        <authorList>
            <person name="Stamps B.W."/>
            <person name="Losey N.A."/>
            <person name="Lawson P.A."/>
            <person name="Stevenson B.S."/>
        </authorList>
    </citation>
    <scope>NUCLEOTIDE SEQUENCE [LARGE SCALE GENOMIC DNA]</scope>
    <source>
        <strain evidence="1 2">MP-01</strain>
    </source>
</reference>
<gene>
    <name evidence="1" type="ORF">EG19_06345</name>
</gene>
<comment type="caution">
    <text evidence="1">The sequence shown here is derived from an EMBL/GenBank/DDBJ whole genome shotgun (WGS) entry which is preliminary data.</text>
</comment>